<reference evidence="5 6" key="1">
    <citation type="journal article" date="2012" name="Science">
        <title>The Paleozoic origin of enzymatic lignin decomposition reconstructed from 31 fungal genomes.</title>
        <authorList>
            <person name="Floudas D."/>
            <person name="Binder M."/>
            <person name="Riley R."/>
            <person name="Barry K."/>
            <person name="Blanchette R.A."/>
            <person name="Henrissat B."/>
            <person name="Martinez A.T."/>
            <person name="Otillar R."/>
            <person name="Spatafora J.W."/>
            <person name="Yadav J.S."/>
            <person name="Aerts A."/>
            <person name="Benoit I."/>
            <person name="Boyd A."/>
            <person name="Carlson A."/>
            <person name="Copeland A."/>
            <person name="Coutinho P.M."/>
            <person name="de Vries R.P."/>
            <person name="Ferreira P."/>
            <person name="Findley K."/>
            <person name="Foster B."/>
            <person name="Gaskell J."/>
            <person name="Glotzer D."/>
            <person name="Gorecki P."/>
            <person name="Heitman J."/>
            <person name="Hesse C."/>
            <person name="Hori C."/>
            <person name="Igarashi K."/>
            <person name="Jurgens J.A."/>
            <person name="Kallen N."/>
            <person name="Kersten P."/>
            <person name="Kohler A."/>
            <person name="Kuees U."/>
            <person name="Kumar T.K.A."/>
            <person name="Kuo A."/>
            <person name="LaButti K."/>
            <person name="Larrondo L.F."/>
            <person name="Lindquist E."/>
            <person name="Ling A."/>
            <person name="Lombard V."/>
            <person name="Lucas S."/>
            <person name="Lundell T."/>
            <person name="Martin R."/>
            <person name="McLaughlin D.J."/>
            <person name="Morgenstern I."/>
            <person name="Morin E."/>
            <person name="Murat C."/>
            <person name="Nagy L.G."/>
            <person name="Nolan M."/>
            <person name="Ohm R.A."/>
            <person name="Patyshakuliyeva A."/>
            <person name="Rokas A."/>
            <person name="Ruiz-Duenas F.J."/>
            <person name="Sabat G."/>
            <person name="Salamov A."/>
            <person name="Samejima M."/>
            <person name="Schmutz J."/>
            <person name="Slot J.C."/>
            <person name="St John F."/>
            <person name="Stenlid J."/>
            <person name="Sun H."/>
            <person name="Sun S."/>
            <person name="Syed K."/>
            <person name="Tsang A."/>
            <person name="Wiebenga A."/>
            <person name="Young D."/>
            <person name="Pisabarro A."/>
            <person name="Eastwood D.C."/>
            <person name="Martin F."/>
            <person name="Cullen D."/>
            <person name="Grigoriev I.V."/>
            <person name="Hibbett D.S."/>
        </authorList>
    </citation>
    <scope>NUCLEOTIDE SEQUENCE [LARGE SCALE GENOMIC DNA]</scope>
    <source>
        <strain evidence="5 6">MD-104</strain>
    </source>
</reference>
<feature type="domain" description="NACHT" evidence="4">
    <location>
        <begin position="225"/>
        <end position="371"/>
    </location>
</feature>
<dbReference type="InterPro" id="IPR011009">
    <property type="entry name" value="Kinase-like_dom_sf"/>
</dbReference>
<dbReference type="GO" id="GO:0005524">
    <property type="term" value="F:ATP binding"/>
    <property type="evidence" value="ECO:0007669"/>
    <property type="project" value="InterPro"/>
</dbReference>
<dbReference type="SUPFAM" id="SSF52540">
    <property type="entry name" value="P-loop containing nucleoside triphosphate hydrolases"/>
    <property type="match status" value="1"/>
</dbReference>
<dbReference type="STRING" id="742152.A0A2H3J498"/>
<name>A0A2H3J498_WOLCO</name>
<dbReference type="PROSITE" id="PS50011">
    <property type="entry name" value="PROTEIN_KINASE_DOM"/>
    <property type="match status" value="1"/>
</dbReference>
<dbReference type="Proteomes" id="UP000218811">
    <property type="component" value="Unassembled WGS sequence"/>
</dbReference>
<dbReference type="InterPro" id="IPR051681">
    <property type="entry name" value="Ser/Thr_Kinases-Pseudokinases"/>
</dbReference>
<dbReference type="PROSITE" id="PS00108">
    <property type="entry name" value="PROTEIN_KINASE_ST"/>
    <property type="match status" value="1"/>
</dbReference>
<accession>A0A2H3J498</accession>
<dbReference type="InterPro" id="IPR007111">
    <property type="entry name" value="NACHT_NTPase"/>
</dbReference>
<keyword evidence="6" id="KW-1185">Reference proteome</keyword>
<evidence type="ECO:0000313" key="5">
    <source>
        <dbReference type="EMBL" id="PCH37016.1"/>
    </source>
</evidence>
<evidence type="ECO:0000259" key="3">
    <source>
        <dbReference type="PROSITE" id="PS50011"/>
    </source>
</evidence>
<dbReference type="GO" id="GO:0004674">
    <property type="term" value="F:protein serine/threonine kinase activity"/>
    <property type="evidence" value="ECO:0007669"/>
    <property type="project" value="TreeGrafter"/>
</dbReference>
<dbReference type="EMBL" id="KB467909">
    <property type="protein sequence ID" value="PCH37016.1"/>
    <property type="molecule type" value="Genomic_DNA"/>
</dbReference>
<evidence type="ECO:0000259" key="4">
    <source>
        <dbReference type="PROSITE" id="PS50837"/>
    </source>
</evidence>
<proteinExistence type="inferred from homology"/>
<dbReference type="PANTHER" id="PTHR44329:SF261">
    <property type="entry name" value="ZINC FINGER CONTAINING PROTEIN KINASE-RELATED"/>
    <property type="match status" value="1"/>
</dbReference>
<dbReference type="OrthoDB" id="163438at2759"/>
<dbReference type="Pfam" id="PF24883">
    <property type="entry name" value="NPHP3_N"/>
    <property type="match status" value="1"/>
</dbReference>
<dbReference type="Gene3D" id="1.10.510.10">
    <property type="entry name" value="Transferase(Phosphotransferase) domain 1"/>
    <property type="match status" value="1"/>
</dbReference>
<dbReference type="InterPro" id="IPR056884">
    <property type="entry name" value="NPHP3-like_N"/>
</dbReference>
<dbReference type="InterPro" id="IPR000719">
    <property type="entry name" value="Prot_kinase_dom"/>
</dbReference>
<dbReference type="PROSITE" id="PS50837">
    <property type="entry name" value="NACHT"/>
    <property type="match status" value="1"/>
</dbReference>
<evidence type="ECO:0000313" key="6">
    <source>
        <dbReference type="Proteomes" id="UP000218811"/>
    </source>
</evidence>
<keyword evidence="5" id="KW-0418">Kinase</keyword>
<dbReference type="InterPro" id="IPR027417">
    <property type="entry name" value="P-loop_NTPase"/>
</dbReference>
<dbReference type="InterPro" id="IPR001245">
    <property type="entry name" value="Ser-Thr/Tyr_kinase_cat_dom"/>
</dbReference>
<evidence type="ECO:0000256" key="1">
    <source>
        <dbReference type="ARBA" id="ARBA00008171"/>
    </source>
</evidence>
<gene>
    <name evidence="5" type="ORF">WOLCODRAFT_20871</name>
</gene>
<dbReference type="SMART" id="SM00220">
    <property type="entry name" value="S_TKc"/>
    <property type="match status" value="1"/>
</dbReference>
<dbReference type="SUPFAM" id="SSF56112">
    <property type="entry name" value="Protein kinase-like (PK-like)"/>
    <property type="match status" value="1"/>
</dbReference>
<comment type="similarity">
    <text evidence="1">Belongs to the protein kinase superfamily. TKL Ser/Thr protein kinase family. ROCO subfamily.</text>
</comment>
<keyword evidence="5" id="KW-0808">Transferase</keyword>
<evidence type="ECO:0000256" key="2">
    <source>
        <dbReference type="ARBA" id="ARBA00022737"/>
    </source>
</evidence>
<dbReference type="InterPro" id="IPR008271">
    <property type="entry name" value="Ser/Thr_kinase_AS"/>
</dbReference>
<feature type="domain" description="Protein kinase" evidence="3">
    <location>
        <begin position="425"/>
        <end position="673"/>
    </location>
</feature>
<protein>
    <submittedName>
        <fullName evidence="5">Kinase-like protein</fullName>
    </submittedName>
</protein>
<organism evidence="5 6">
    <name type="scientific">Wolfiporia cocos (strain MD-104)</name>
    <name type="common">Brown rot fungus</name>
    <dbReference type="NCBI Taxonomy" id="742152"/>
    <lineage>
        <taxon>Eukaryota</taxon>
        <taxon>Fungi</taxon>
        <taxon>Dikarya</taxon>
        <taxon>Basidiomycota</taxon>
        <taxon>Agaricomycotina</taxon>
        <taxon>Agaricomycetes</taxon>
        <taxon>Polyporales</taxon>
        <taxon>Phaeolaceae</taxon>
        <taxon>Wolfiporia</taxon>
    </lineage>
</organism>
<dbReference type="Gene3D" id="3.40.50.300">
    <property type="entry name" value="P-loop containing nucleotide triphosphate hydrolases"/>
    <property type="match status" value="1"/>
</dbReference>
<dbReference type="Pfam" id="PF07714">
    <property type="entry name" value="PK_Tyr_Ser-Thr"/>
    <property type="match status" value="1"/>
</dbReference>
<dbReference type="PANTHER" id="PTHR44329">
    <property type="entry name" value="SERINE/THREONINE-PROTEIN KINASE TNNI3K-RELATED"/>
    <property type="match status" value="1"/>
</dbReference>
<dbReference type="AlphaFoldDB" id="A0A2H3J498"/>
<sequence length="691" mass="77274">MAALWTSRSRTQSSLQIIQEYVKDTQLWISTSGPVPGLEKPCNILHDLLTNVMGIRKCDSIRLEIASEIREMAGSFCALSRNTNSSIKQWTMPNLSKAQSDLKRDSSLIEKINSLTKELQGLNKKAHDVLQSLNETPRRKIFRGNGRYTNDLDDIRKGMKEVRRTFEASQLSPVLDLGGNDETSWTPASSLNEHYEAGLMAQDHSDGDWLFRDPKYIAWSHSRSSLLWLYGGPGSGKTFLATAVIKQLRHDRILHTYHFCDSLSPQSTEPVKILCILFARIFSPAADNEPNASPALSSLNGPTAELIDDAQLQPLCESLLSAAGNQQVFIIVDAIDECRSKMLIMEILQQLMSQANEEQNIHVLVTSRNDSDIVARLGDIPSICLDSRSGQDNLSDAQWKSQIEHTLSSWPKLSGLSDVLCNDISIQATLKAAGQFGNVYQSQLGDQVVALKFLVNPTAPGRQMQDLCREVIVWKYLSHPNIVPFLGVMTAKTKLYMVSKWMVNGNITHYLSDHKQVDRKKLIYETAEGLRYLHTVGIVHGDLKGSNILIDNNGHACLGDFGLTRVIHSPNTINVVTPIMHPGTTRWTAPEILDPRLGINYATAEGDIFEGKYPYPGVQRDATVWILVTHGERPTRPQDATDAIWELMQLCWTSEWSTRPKMSEVVDQLRVAFNISGHDDQASPQYDRDTN</sequence>
<keyword evidence="2" id="KW-0677">Repeat</keyword>